<organism evidence="2 3">
    <name type="scientific">Agaricus bisporus var. burnettii</name>
    <dbReference type="NCBI Taxonomy" id="192524"/>
    <lineage>
        <taxon>Eukaryota</taxon>
        <taxon>Fungi</taxon>
        <taxon>Dikarya</taxon>
        <taxon>Basidiomycota</taxon>
        <taxon>Agaricomycotina</taxon>
        <taxon>Agaricomycetes</taxon>
        <taxon>Agaricomycetidae</taxon>
        <taxon>Agaricales</taxon>
        <taxon>Agaricineae</taxon>
        <taxon>Agaricaceae</taxon>
        <taxon>Agaricus</taxon>
    </lineage>
</organism>
<dbReference type="AlphaFoldDB" id="A0A8H7F0R2"/>
<comment type="caution">
    <text evidence="2">The sequence shown here is derived from an EMBL/GenBank/DDBJ whole genome shotgun (WGS) entry which is preliminary data.</text>
</comment>
<evidence type="ECO:0000313" key="2">
    <source>
        <dbReference type="EMBL" id="KAF7771118.1"/>
    </source>
</evidence>
<protein>
    <submittedName>
        <fullName evidence="2">Uncharacterized protein</fullName>
    </submittedName>
</protein>
<evidence type="ECO:0000313" key="3">
    <source>
        <dbReference type="Proteomes" id="UP000629468"/>
    </source>
</evidence>
<accession>A0A8H7F0R2</accession>
<name>A0A8H7F0R2_AGABI</name>
<dbReference type="EMBL" id="JABXXO010000009">
    <property type="protein sequence ID" value="KAF7771118.1"/>
    <property type="molecule type" value="Genomic_DNA"/>
</dbReference>
<sequence>MQHLIDALQSTSPPTRDPSGGCFCQASRRSPGSSPPSARHRNPETRKPQTQTGRREEKTSRRIPFPPIHLHTQADRTENTQIPPSRTESPSLSEGRVPPPPNKVIHALPPPSSVLESRPWRNFTLDDDIRYIPVNK</sequence>
<feature type="compositionally biased region" description="Pro residues" evidence="1">
    <location>
        <begin position="97"/>
        <end position="110"/>
    </location>
</feature>
<feature type="compositionally biased region" description="Low complexity" evidence="1">
    <location>
        <begin position="26"/>
        <end position="37"/>
    </location>
</feature>
<proteinExistence type="predicted"/>
<feature type="region of interest" description="Disordered" evidence="1">
    <location>
        <begin position="1"/>
        <end position="110"/>
    </location>
</feature>
<evidence type="ECO:0000256" key="1">
    <source>
        <dbReference type="SAM" id="MobiDB-lite"/>
    </source>
</evidence>
<reference evidence="2 3" key="1">
    <citation type="journal article" name="Sci. Rep.">
        <title>Telomere-to-telomere assembled and centromere annotated genomes of the two main subspecies of the button mushroom Agaricus bisporus reveal especially polymorphic chromosome ends.</title>
        <authorList>
            <person name="Sonnenberg A.S.M."/>
            <person name="Sedaghat-Telgerd N."/>
            <person name="Lavrijssen B."/>
            <person name="Ohm R.A."/>
            <person name="Hendrickx P.M."/>
            <person name="Scholtmeijer K."/>
            <person name="Baars J.J.P."/>
            <person name="van Peer A."/>
        </authorList>
    </citation>
    <scope>NUCLEOTIDE SEQUENCE [LARGE SCALE GENOMIC DNA]</scope>
    <source>
        <strain evidence="2 3">H119_p4</strain>
    </source>
</reference>
<dbReference type="Proteomes" id="UP000629468">
    <property type="component" value="Unassembled WGS sequence"/>
</dbReference>
<gene>
    <name evidence="2" type="ORF">Agabi119p4_7092</name>
</gene>
<feature type="compositionally biased region" description="Basic and acidic residues" evidence="1">
    <location>
        <begin position="41"/>
        <end position="60"/>
    </location>
</feature>
<feature type="compositionally biased region" description="Polar residues" evidence="1">
    <location>
        <begin position="79"/>
        <end position="92"/>
    </location>
</feature>